<evidence type="ECO:0000313" key="12">
    <source>
        <dbReference type="EMBL" id="CAD7226070.1"/>
    </source>
</evidence>
<accession>A0A7R8W6V8</accession>
<proteinExistence type="inferred from homology"/>
<keyword evidence="10" id="KW-0325">Glycoprotein</keyword>
<dbReference type="EMBL" id="OB660735">
    <property type="protein sequence ID" value="CAD7226070.1"/>
    <property type="molecule type" value="Genomic_DNA"/>
</dbReference>
<evidence type="ECO:0000256" key="9">
    <source>
        <dbReference type="ARBA" id="ARBA00023136"/>
    </source>
</evidence>
<dbReference type="GO" id="GO:0051377">
    <property type="term" value="F:mannose-ethanolamine phosphotransferase activity"/>
    <property type="evidence" value="ECO:0007669"/>
    <property type="project" value="InterPro"/>
</dbReference>
<comment type="similarity">
    <text evidence="3">Belongs to the PIGG/PIGN/PIGO family. PIGO subfamily.</text>
</comment>
<keyword evidence="6" id="KW-0812">Transmembrane</keyword>
<evidence type="ECO:0000256" key="5">
    <source>
        <dbReference type="ARBA" id="ARBA00022679"/>
    </source>
</evidence>
<dbReference type="AlphaFoldDB" id="A0A7R8W6V8"/>
<evidence type="ECO:0000256" key="10">
    <source>
        <dbReference type="ARBA" id="ARBA00023180"/>
    </source>
</evidence>
<gene>
    <name evidence="12" type="ORF">CTOB1V02_LOCUS3995</name>
</gene>
<evidence type="ECO:0000256" key="1">
    <source>
        <dbReference type="ARBA" id="ARBA00004477"/>
    </source>
</evidence>
<dbReference type="Pfam" id="PF19316">
    <property type="entry name" value="PIGO_PIGG"/>
    <property type="match status" value="1"/>
</dbReference>
<feature type="non-terminal residue" evidence="12">
    <location>
        <position position="1"/>
    </location>
</feature>
<reference evidence="12" key="1">
    <citation type="submission" date="2020-11" db="EMBL/GenBank/DDBJ databases">
        <authorList>
            <person name="Tran Van P."/>
        </authorList>
    </citation>
    <scope>NUCLEOTIDE SEQUENCE</scope>
</reference>
<keyword evidence="5" id="KW-0808">Transferase</keyword>
<organism evidence="12">
    <name type="scientific">Cyprideis torosa</name>
    <dbReference type="NCBI Taxonomy" id="163714"/>
    <lineage>
        <taxon>Eukaryota</taxon>
        <taxon>Metazoa</taxon>
        <taxon>Ecdysozoa</taxon>
        <taxon>Arthropoda</taxon>
        <taxon>Crustacea</taxon>
        <taxon>Oligostraca</taxon>
        <taxon>Ostracoda</taxon>
        <taxon>Podocopa</taxon>
        <taxon>Podocopida</taxon>
        <taxon>Cytherocopina</taxon>
        <taxon>Cytheroidea</taxon>
        <taxon>Cytherideidae</taxon>
        <taxon>Cyprideis</taxon>
    </lineage>
</organism>
<keyword evidence="4" id="KW-0337">GPI-anchor biosynthesis</keyword>
<evidence type="ECO:0000256" key="6">
    <source>
        <dbReference type="ARBA" id="ARBA00022692"/>
    </source>
</evidence>
<dbReference type="GO" id="GO:0005789">
    <property type="term" value="C:endoplasmic reticulum membrane"/>
    <property type="evidence" value="ECO:0007669"/>
    <property type="project" value="UniProtKB-SubCell"/>
</dbReference>
<sequence length="1218" mass="135915">MSLFHLNLLLFCASVFLFYRSFLLKRVALVNKADCPAGNCVKDCFGSLCDVENCERNNVTLCDSLKRFDRAIIIIIDALYFGFVVERSSPFKVIRKSLQDSSSPLTSFLFRFRADPPTTTLQRTKALTTGTFPTFIDAGSNFFNYDITEDSWIHQFQRKRSSIWVGGDEIWETLYPGAFSKAWSFPSFDAFDLDTIDRSLIPLVRQHMREQHLRGGSDWDVYIAHFLGVDHAGHRHGRSHPEMDRKLREMNEMVSNVVDHLGEDTLLVVMGDHGMTASGDHGGDTEDELNTAVWLAWRRKTGEEGRQMGTHRVRLTEADFSQVSQVDFVPTLSLLLGLPIPFSSLGKVIPEVFEGDQNKLLALKVNAQQVSEFLMEYAKVDRISQQLPSLEAVVEGRASSYELYLSTVQRLCRSAWATFDQTLYPGAFSKAWSFPSFDAFDLDTIDRSLIPLVRQHMREQHLRGGSDWDVYIAHFLGVDHAGHRHGRSHPEMDRKLREMNEMVSNVVDHLGEDTLLVVMGDHGMTASGDHGGDTEDELNTALWLAWRRKTGEEGRQIGTHRVRLTESDFSQVSQVDFVPTLSLLLGLPIPFSSLGKVIPEVFEGDQNKLLALKVNAQQVSEFLMEYAKVDRISQQLPSLEAVVEGRASSYELYLSTVQRLCRSAWATFDQVGIFVAVLSSCISLTGLFASLRLDNAGNPPWWALILLAVALGSVASLILLPVAIITASVTLAKLTSVNLATYRVLPWSLCLLYAFSFTSNSLIVSELPVLRTLVAVTVTSFVFSGFSLSRLLPDSSWKPLVLRLAGLLFLLGLMRTAELFKKCREEEGPDCRETFVHKPLASLAPHLVSYKQTILVLSSVSLILVTVLKYWLLQRAGNLSGETLQHLVVRYLPPTNTVAVISFWSLQCLPTPLWTRLTFWQRNGFALWVYASSLVGLIVFLVKPLLVSRQKPENRKRSLLLSRNVRAIYSEVRDSLGDPAPPVVMGLRSALPASLLAVSFLLFHPLVLLAGDLHSTPLFLLTLSLFLACFLLSETSCEFCFVALLLAQFGFFVTGHHATFSSIQWEAAFVGLPGDIGSKVSILIPGLMVLINTEVSSILAILWLAIQASSVSRLLPGGDVSEVGNSTVLLNQVEELCGNWKSLSNGFVVFSAVKLCGTMISCAVLRRHLMVWKIFAPRFIFEGVSFISTLFVVFLVSRVFKRASNTLLGFLRTLEKRS</sequence>
<dbReference type="InterPro" id="IPR017850">
    <property type="entry name" value="Alkaline_phosphatase_core_sf"/>
</dbReference>
<dbReference type="UniPathway" id="UPA00196"/>
<keyword evidence="7" id="KW-0256">Endoplasmic reticulum</keyword>
<dbReference type="SUPFAM" id="SSF53649">
    <property type="entry name" value="Alkaline phosphatase-like"/>
    <property type="match status" value="2"/>
</dbReference>
<dbReference type="OrthoDB" id="272139at2759"/>
<dbReference type="GO" id="GO:0006506">
    <property type="term" value="P:GPI anchor biosynthetic process"/>
    <property type="evidence" value="ECO:0007669"/>
    <property type="project" value="UniProtKB-UniPathway"/>
</dbReference>
<dbReference type="CDD" id="cd16023">
    <property type="entry name" value="GPI_EPT_3"/>
    <property type="match status" value="1"/>
</dbReference>
<evidence type="ECO:0000256" key="3">
    <source>
        <dbReference type="ARBA" id="ARBA00008695"/>
    </source>
</evidence>
<dbReference type="PANTHER" id="PTHR23071">
    <property type="entry name" value="PHOSPHATIDYLINOSITOL GLYCAN"/>
    <property type="match status" value="1"/>
</dbReference>
<dbReference type="Pfam" id="PF01663">
    <property type="entry name" value="Phosphodiest"/>
    <property type="match status" value="2"/>
</dbReference>
<protein>
    <recommendedName>
        <fullName evidence="11">GPI ethanolamine phosphate transferase 2 C-terminal domain-containing protein</fullName>
    </recommendedName>
</protein>
<keyword evidence="8" id="KW-1133">Transmembrane helix</keyword>
<evidence type="ECO:0000256" key="4">
    <source>
        <dbReference type="ARBA" id="ARBA00022502"/>
    </source>
</evidence>
<evidence type="ECO:0000256" key="2">
    <source>
        <dbReference type="ARBA" id="ARBA00004687"/>
    </source>
</evidence>
<dbReference type="InterPro" id="IPR037675">
    <property type="entry name" value="PIG-O_N"/>
</dbReference>
<evidence type="ECO:0000256" key="7">
    <source>
        <dbReference type="ARBA" id="ARBA00022824"/>
    </source>
</evidence>
<comment type="subcellular location">
    <subcellularLocation>
        <location evidence="1">Endoplasmic reticulum membrane</location>
        <topology evidence="1">Multi-pass membrane protein</topology>
    </subcellularLocation>
</comment>
<dbReference type="Gene3D" id="3.40.720.10">
    <property type="entry name" value="Alkaline Phosphatase, subunit A"/>
    <property type="match status" value="2"/>
</dbReference>
<dbReference type="InterPro" id="IPR039524">
    <property type="entry name" value="PIGO/GPI13"/>
</dbReference>
<keyword evidence="9" id="KW-0472">Membrane</keyword>
<dbReference type="InterPro" id="IPR002591">
    <property type="entry name" value="Phosphodiest/P_Trfase"/>
</dbReference>
<name>A0A7R8W6V8_9CRUS</name>
<comment type="pathway">
    <text evidence="2">Glycolipid biosynthesis; glycosylphosphatidylinositol-anchor biosynthesis.</text>
</comment>
<evidence type="ECO:0000259" key="11">
    <source>
        <dbReference type="Pfam" id="PF19316"/>
    </source>
</evidence>
<feature type="domain" description="GPI ethanolamine phosphate transferase 2 C-terminal" evidence="11">
    <location>
        <begin position="1015"/>
        <end position="1182"/>
    </location>
</feature>
<dbReference type="PANTHER" id="PTHR23071:SF1">
    <property type="entry name" value="GPI ETHANOLAMINE PHOSPHATE TRANSFERASE 3"/>
    <property type="match status" value="1"/>
</dbReference>
<evidence type="ECO:0000256" key="8">
    <source>
        <dbReference type="ARBA" id="ARBA00022989"/>
    </source>
</evidence>
<dbReference type="InterPro" id="IPR045687">
    <property type="entry name" value="PIGG/GPI7_C"/>
</dbReference>